<accession>A0ABZ2CFY6</accession>
<dbReference type="Proteomes" id="UP001357223">
    <property type="component" value="Chromosome"/>
</dbReference>
<feature type="compositionally biased region" description="Basic and acidic residues" evidence="1">
    <location>
        <begin position="143"/>
        <end position="183"/>
    </location>
</feature>
<evidence type="ECO:0000313" key="3">
    <source>
        <dbReference type="Proteomes" id="UP001357223"/>
    </source>
</evidence>
<dbReference type="RefSeq" id="WP_338451593.1">
    <property type="nucleotide sequence ID" value="NZ_CP137640.1"/>
</dbReference>
<evidence type="ECO:0000313" key="2">
    <source>
        <dbReference type="EMBL" id="WVX82697.1"/>
    </source>
</evidence>
<keyword evidence="3" id="KW-1185">Reference proteome</keyword>
<organism evidence="2 3">
    <name type="scientific">Niallia oryzisoli</name>
    <dbReference type="NCBI Taxonomy" id="1737571"/>
    <lineage>
        <taxon>Bacteria</taxon>
        <taxon>Bacillati</taxon>
        <taxon>Bacillota</taxon>
        <taxon>Bacilli</taxon>
        <taxon>Bacillales</taxon>
        <taxon>Bacillaceae</taxon>
        <taxon>Niallia</taxon>
    </lineage>
</organism>
<feature type="region of interest" description="Disordered" evidence="1">
    <location>
        <begin position="143"/>
        <end position="195"/>
    </location>
</feature>
<sequence length="195" mass="21318">MMPRYRFPMQTGMPPHNFNPYGRPPFRSMMGTYPQMQQRGGGGLLSRLLGRGTQAGVNGRNLLGSRNILGSRNLLSAMSPGQAGGGGSFLRALANPSSLTSVLSNTQKVLNTASQVGPLVQQYGPIVKNLPALWKLYRGLKDAPENSETEPNKTKPTKDHDTKDHEDKMDLALDTEKQEKSADRTPLPSTPKLYI</sequence>
<evidence type="ECO:0000256" key="1">
    <source>
        <dbReference type="SAM" id="MobiDB-lite"/>
    </source>
</evidence>
<gene>
    <name evidence="2" type="primary">vrrA</name>
    <name evidence="2" type="ORF">R4Z09_06855</name>
</gene>
<dbReference type="InterPro" id="IPR025571">
    <property type="entry name" value="YqfQ"/>
</dbReference>
<proteinExistence type="predicted"/>
<reference evidence="2 3" key="1">
    <citation type="submission" date="2023-10" db="EMBL/GenBank/DDBJ databases">
        <title>Niallia locisalis sp.nov. isolated from a salt pond sample.</title>
        <authorList>
            <person name="Li X.-J."/>
            <person name="Dong L."/>
        </authorList>
    </citation>
    <scope>NUCLEOTIDE SEQUENCE [LARGE SCALE GENOMIC DNA]</scope>
    <source>
        <strain evidence="2 3">DSM 29761</strain>
    </source>
</reference>
<dbReference type="EMBL" id="CP137640">
    <property type="protein sequence ID" value="WVX82697.1"/>
    <property type="molecule type" value="Genomic_DNA"/>
</dbReference>
<protein>
    <submittedName>
        <fullName evidence="2">VrrA/YqfQ family protein</fullName>
    </submittedName>
</protein>
<dbReference type="Pfam" id="PF14181">
    <property type="entry name" value="YqfQ"/>
    <property type="match status" value="1"/>
</dbReference>
<name>A0ABZ2CFY6_9BACI</name>